<dbReference type="SUPFAM" id="SSF50729">
    <property type="entry name" value="PH domain-like"/>
    <property type="match status" value="1"/>
</dbReference>
<sequence>MCYSYSVAPPTPKLKRSTSRLLRRITSTTSFDMNVLTSTLRPRKRKRKDVDEDSMSVHSLNIAPHSQHELPSEKKSKRRSMAKMSSFVNMLSPATTKRTFSFKAPSTPAAGGHTPQRQITPYKKPKPASIDRRTSKLWSDTVDQAALSFSSNEIKRQEAIHELVQGEVDLIEDLRSVHKHYYYPMKKLKLMTEKELDSIFGIVERLVPFHEDLLSNLKALRKADGTIDGIGETLSKWVPNLRHYETYCANQVFAKGLLDTKKTDKKVDDFLTRCLESPFSRKLDLWNFLDLPRSRLVKYPILLKQIYKYTEDNHPDKEAITELIERVEAVIKDVDVKMGESVCKYTIQSLQYLYDTQKSLHIEQSKSVLCSGQLKNDRGTKLHVVLFDKVMVVTRTATRNNKLSYQIVKDPIPLSELELIDLSETENKKGSFKSKVLRHTSHDKCAFRVFSRANGHPHTLYARDEHDKRQWLSCIQNAVSQSASLMDKTQPIESVADNSETILPDSSNNVETCLEIEPTITRKQETVLLRAVDDSMSDVAALRNLVLTTRTATKMTTTTVAIPAQTNPVNVDTVTPEVDATKTSNGENLATEYKGKMTEI</sequence>
<evidence type="ECO:0000259" key="4">
    <source>
        <dbReference type="PROSITE" id="PS50003"/>
    </source>
</evidence>
<evidence type="ECO:0000259" key="5">
    <source>
        <dbReference type="PROSITE" id="PS50010"/>
    </source>
</evidence>
<dbReference type="InterPro" id="IPR055251">
    <property type="entry name" value="SOS1_NGEF_PH"/>
</dbReference>
<dbReference type="GO" id="GO:0035025">
    <property type="term" value="P:positive regulation of Rho protein signal transduction"/>
    <property type="evidence" value="ECO:0007669"/>
    <property type="project" value="TreeGrafter"/>
</dbReference>
<name>A0A7J7J1R9_BUGNE</name>
<dbReference type="CDD" id="cd00160">
    <property type="entry name" value="RhoGEF"/>
    <property type="match status" value="1"/>
</dbReference>
<dbReference type="SMART" id="SM00325">
    <property type="entry name" value="RhoGEF"/>
    <property type="match status" value="1"/>
</dbReference>
<dbReference type="SUPFAM" id="SSF48065">
    <property type="entry name" value="DBL homology domain (DH-domain)"/>
    <property type="match status" value="1"/>
</dbReference>
<dbReference type="Proteomes" id="UP000593567">
    <property type="component" value="Unassembled WGS sequence"/>
</dbReference>
<accession>A0A7J7J1R9</accession>
<dbReference type="Gene3D" id="2.30.29.30">
    <property type="entry name" value="Pleckstrin-homology domain (PH domain)/Phosphotyrosine-binding domain (PTB)"/>
    <property type="match status" value="1"/>
</dbReference>
<protein>
    <submittedName>
        <fullName evidence="6">ARHGEF3</fullName>
    </submittedName>
</protein>
<evidence type="ECO:0000313" key="7">
    <source>
        <dbReference type="Proteomes" id="UP000593567"/>
    </source>
</evidence>
<dbReference type="SMART" id="SM00233">
    <property type="entry name" value="PH"/>
    <property type="match status" value="1"/>
</dbReference>
<dbReference type="InterPro" id="IPR001849">
    <property type="entry name" value="PH_domain"/>
</dbReference>
<dbReference type="PROSITE" id="PS50010">
    <property type="entry name" value="DH_2"/>
    <property type="match status" value="1"/>
</dbReference>
<evidence type="ECO:0000313" key="6">
    <source>
        <dbReference type="EMBL" id="KAF6019624.1"/>
    </source>
</evidence>
<dbReference type="PANTHER" id="PTHR46006">
    <property type="entry name" value="RHO GUANINE NUCLEOTIDE EXCHANGE FACTOR AT 64C, ISOFORM A"/>
    <property type="match status" value="1"/>
</dbReference>
<keyword evidence="2" id="KW-0963">Cytoplasm</keyword>
<proteinExistence type="predicted"/>
<dbReference type="OrthoDB" id="1716625at2759"/>
<dbReference type="GO" id="GO:0005085">
    <property type="term" value="F:guanyl-nucleotide exchange factor activity"/>
    <property type="evidence" value="ECO:0007669"/>
    <property type="project" value="InterPro"/>
</dbReference>
<organism evidence="6 7">
    <name type="scientific">Bugula neritina</name>
    <name type="common">Brown bryozoan</name>
    <name type="synonym">Sertularia neritina</name>
    <dbReference type="NCBI Taxonomy" id="10212"/>
    <lineage>
        <taxon>Eukaryota</taxon>
        <taxon>Metazoa</taxon>
        <taxon>Spiralia</taxon>
        <taxon>Lophotrochozoa</taxon>
        <taxon>Bryozoa</taxon>
        <taxon>Gymnolaemata</taxon>
        <taxon>Cheilostomatida</taxon>
        <taxon>Flustrina</taxon>
        <taxon>Buguloidea</taxon>
        <taxon>Bugulidae</taxon>
        <taxon>Bugula</taxon>
    </lineage>
</organism>
<feature type="region of interest" description="Disordered" evidence="3">
    <location>
        <begin position="38"/>
        <end position="83"/>
    </location>
</feature>
<reference evidence="6" key="1">
    <citation type="submission" date="2020-06" db="EMBL/GenBank/DDBJ databases">
        <title>Draft genome of Bugula neritina, a colonial animal packing powerful symbionts and potential medicines.</title>
        <authorList>
            <person name="Rayko M."/>
        </authorList>
    </citation>
    <scope>NUCLEOTIDE SEQUENCE [LARGE SCALE GENOMIC DNA]</scope>
    <source>
        <strain evidence="6">Kwan_BN1</strain>
    </source>
</reference>
<feature type="domain" description="DH" evidence="5">
    <location>
        <begin position="155"/>
        <end position="337"/>
    </location>
</feature>
<dbReference type="Pfam" id="PF22697">
    <property type="entry name" value="SOS1_NGEF_PH"/>
    <property type="match status" value="1"/>
</dbReference>
<dbReference type="Gene3D" id="1.20.900.10">
    <property type="entry name" value="Dbl homology (DH) domain"/>
    <property type="match status" value="1"/>
</dbReference>
<dbReference type="PROSITE" id="PS50003">
    <property type="entry name" value="PH_DOMAIN"/>
    <property type="match status" value="1"/>
</dbReference>
<dbReference type="InterPro" id="IPR000219">
    <property type="entry name" value="DH_dom"/>
</dbReference>
<feature type="domain" description="PH" evidence="4">
    <location>
        <begin position="367"/>
        <end position="480"/>
    </location>
</feature>
<evidence type="ECO:0000256" key="1">
    <source>
        <dbReference type="ARBA" id="ARBA00004496"/>
    </source>
</evidence>
<feature type="region of interest" description="Disordered" evidence="3">
    <location>
        <begin position="101"/>
        <end position="135"/>
    </location>
</feature>
<dbReference type="InterPro" id="IPR051480">
    <property type="entry name" value="Endocytic_GEF_Adapter"/>
</dbReference>
<dbReference type="PANTHER" id="PTHR46006:SF8">
    <property type="entry name" value="DH DOMAIN-CONTAINING PROTEIN"/>
    <property type="match status" value="1"/>
</dbReference>
<evidence type="ECO:0000256" key="3">
    <source>
        <dbReference type="SAM" id="MobiDB-lite"/>
    </source>
</evidence>
<comment type="subcellular location">
    <subcellularLocation>
        <location evidence="1">Cytoplasm</location>
    </subcellularLocation>
</comment>
<evidence type="ECO:0000256" key="2">
    <source>
        <dbReference type="ARBA" id="ARBA00022490"/>
    </source>
</evidence>
<dbReference type="GO" id="GO:0005737">
    <property type="term" value="C:cytoplasm"/>
    <property type="evidence" value="ECO:0007669"/>
    <property type="project" value="UniProtKB-SubCell"/>
</dbReference>
<dbReference type="Pfam" id="PF00621">
    <property type="entry name" value="RhoGEF"/>
    <property type="match status" value="1"/>
</dbReference>
<comment type="caution">
    <text evidence="6">The sequence shown here is derived from an EMBL/GenBank/DDBJ whole genome shotgun (WGS) entry which is preliminary data.</text>
</comment>
<dbReference type="InterPro" id="IPR035899">
    <property type="entry name" value="DBL_dom_sf"/>
</dbReference>
<keyword evidence="7" id="KW-1185">Reference proteome</keyword>
<dbReference type="EMBL" id="VXIV02003218">
    <property type="protein sequence ID" value="KAF6019624.1"/>
    <property type="molecule type" value="Genomic_DNA"/>
</dbReference>
<gene>
    <name evidence="6" type="ORF">EB796_022097</name>
</gene>
<dbReference type="InterPro" id="IPR011993">
    <property type="entry name" value="PH-like_dom_sf"/>
</dbReference>
<dbReference type="AlphaFoldDB" id="A0A7J7J1R9"/>